<dbReference type="EC" id="2.5.1.9" evidence="5 10"/>
<evidence type="ECO:0000256" key="10">
    <source>
        <dbReference type="NCBIfam" id="TIGR00187"/>
    </source>
</evidence>
<evidence type="ECO:0000256" key="5">
    <source>
        <dbReference type="ARBA" id="ARBA00012827"/>
    </source>
</evidence>
<feature type="domain" description="Lumazine-binding" evidence="12">
    <location>
        <begin position="97"/>
        <end position="193"/>
    </location>
</feature>
<keyword evidence="9" id="KW-0677">Repeat</keyword>
<evidence type="ECO:0000256" key="3">
    <source>
        <dbReference type="ARBA" id="ARBA00004887"/>
    </source>
</evidence>
<organism evidence="13 14">
    <name type="scientific">Vallitalea longa</name>
    <dbReference type="NCBI Taxonomy" id="2936439"/>
    <lineage>
        <taxon>Bacteria</taxon>
        <taxon>Bacillati</taxon>
        <taxon>Bacillota</taxon>
        <taxon>Clostridia</taxon>
        <taxon>Lachnospirales</taxon>
        <taxon>Vallitaleaceae</taxon>
        <taxon>Vallitalea</taxon>
    </lineage>
</organism>
<dbReference type="EMBL" id="BRLB01000025">
    <property type="protein sequence ID" value="GKX32025.1"/>
    <property type="molecule type" value="Genomic_DNA"/>
</dbReference>
<dbReference type="SUPFAM" id="SSF63380">
    <property type="entry name" value="Riboflavin synthase domain-like"/>
    <property type="match status" value="2"/>
</dbReference>
<evidence type="ECO:0000256" key="6">
    <source>
        <dbReference type="ARBA" id="ARBA00013950"/>
    </source>
</evidence>
<evidence type="ECO:0000256" key="7">
    <source>
        <dbReference type="ARBA" id="ARBA00022619"/>
    </source>
</evidence>
<dbReference type="NCBIfam" id="TIGR00187">
    <property type="entry name" value="ribE"/>
    <property type="match status" value="1"/>
</dbReference>
<dbReference type="PANTHER" id="PTHR21098:SF12">
    <property type="entry name" value="RIBOFLAVIN SYNTHASE"/>
    <property type="match status" value="1"/>
</dbReference>
<dbReference type="PROSITE" id="PS51177">
    <property type="entry name" value="LUMAZINE_BIND"/>
    <property type="match status" value="2"/>
</dbReference>
<dbReference type="AlphaFoldDB" id="A0A9W6DGV6"/>
<comment type="catalytic activity">
    <reaction evidence="1">
        <text>2 6,7-dimethyl-8-(1-D-ribityl)lumazine + H(+) = 5-amino-6-(D-ribitylamino)uracil + riboflavin</text>
        <dbReference type="Rhea" id="RHEA:20772"/>
        <dbReference type="ChEBI" id="CHEBI:15378"/>
        <dbReference type="ChEBI" id="CHEBI:15934"/>
        <dbReference type="ChEBI" id="CHEBI:57986"/>
        <dbReference type="ChEBI" id="CHEBI:58201"/>
        <dbReference type="EC" id="2.5.1.9"/>
    </reaction>
</comment>
<dbReference type="NCBIfam" id="NF006767">
    <property type="entry name" value="PRK09289.1"/>
    <property type="match status" value="1"/>
</dbReference>
<comment type="function">
    <text evidence="2">Catalyzes the dismutation of two molecules of 6,7-dimethyl-8-ribityllumazine, resulting in the formation of riboflavin and 5-amino-6-(D-ribitylamino)uracil.</text>
</comment>
<protein>
    <recommendedName>
        <fullName evidence="6 10">Riboflavin synthase</fullName>
        <ecNumber evidence="5 10">2.5.1.9</ecNumber>
    </recommendedName>
</protein>
<evidence type="ECO:0000256" key="11">
    <source>
        <dbReference type="PROSITE-ProRule" id="PRU00524"/>
    </source>
</evidence>
<accession>A0A9W6DGV6</accession>
<dbReference type="Pfam" id="PF00677">
    <property type="entry name" value="Lum_binding"/>
    <property type="match status" value="2"/>
</dbReference>
<proteinExistence type="predicted"/>
<dbReference type="GO" id="GO:0004746">
    <property type="term" value="F:riboflavin synthase activity"/>
    <property type="evidence" value="ECO:0007669"/>
    <property type="project" value="UniProtKB-UniRule"/>
</dbReference>
<dbReference type="CDD" id="cd00402">
    <property type="entry name" value="Riboflavin_synthase_like"/>
    <property type="match status" value="1"/>
</dbReference>
<sequence>MFTGLIAEVGKIVKVEKGIDSAKLTIKSHRLMSDIKVGDSIAVNGVCLTVTSYDNTMFTVDVMPETMSKSNIRGLSENSLVNLEPALRVGDRFGGHIVTGHIDGIGTISSMIKDDNATRVRINMNEELNKLIIRKGSVAVDGISLTVADVYEDGFQVSIIPLTGKDTTLLNKKIRDKVNIECDIIGKYVEKLMANDKDEVSKKSRVDRDLLLANGFI</sequence>
<dbReference type="GO" id="GO:0009231">
    <property type="term" value="P:riboflavin biosynthetic process"/>
    <property type="evidence" value="ECO:0007669"/>
    <property type="project" value="UniProtKB-KW"/>
</dbReference>
<dbReference type="PIRSF" id="PIRSF000498">
    <property type="entry name" value="Riboflavin_syn_A"/>
    <property type="match status" value="1"/>
</dbReference>
<dbReference type="InterPro" id="IPR026017">
    <property type="entry name" value="Lumazine-bd_dom"/>
</dbReference>
<comment type="pathway">
    <text evidence="3">Cofactor biosynthesis; riboflavin biosynthesis; riboflavin from 2-hydroxy-3-oxobutyl phosphate and 5-amino-6-(D-ribitylamino)uracil: step 2/2.</text>
</comment>
<dbReference type="FunFam" id="2.40.30.20:FF:000003">
    <property type="entry name" value="Riboflavin synthase, alpha subunit"/>
    <property type="match status" value="1"/>
</dbReference>
<comment type="subunit">
    <text evidence="4">Homotrimer.</text>
</comment>
<keyword evidence="7" id="KW-0686">Riboflavin biosynthesis</keyword>
<dbReference type="InterPro" id="IPR023366">
    <property type="entry name" value="ATP_synth_asu-like_sf"/>
</dbReference>
<evidence type="ECO:0000256" key="9">
    <source>
        <dbReference type="ARBA" id="ARBA00022737"/>
    </source>
</evidence>
<dbReference type="NCBIfam" id="NF009566">
    <property type="entry name" value="PRK13020.1"/>
    <property type="match status" value="1"/>
</dbReference>
<keyword evidence="8" id="KW-0808">Transferase</keyword>
<evidence type="ECO:0000256" key="8">
    <source>
        <dbReference type="ARBA" id="ARBA00022679"/>
    </source>
</evidence>
<gene>
    <name evidence="13" type="primary">ribC_2</name>
    <name evidence="13" type="ORF">SH1V18_45050</name>
</gene>
<dbReference type="Gene3D" id="2.40.30.20">
    <property type="match status" value="2"/>
</dbReference>
<evidence type="ECO:0000256" key="1">
    <source>
        <dbReference type="ARBA" id="ARBA00000968"/>
    </source>
</evidence>
<dbReference type="FunFam" id="2.40.30.20:FF:000004">
    <property type="entry name" value="Riboflavin synthase, alpha subunit"/>
    <property type="match status" value="1"/>
</dbReference>
<evidence type="ECO:0000256" key="2">
    <source>
        <dbReference type="ARBA" id="ARBA00002803"/>
    </source>
</evidence>
<feature type="repeat" description="Lumazine-binding" evidence="11">
    <location>
        <begin position="1"/>
        <end position="96"/>
    </location>
</feature>
<comment type="caution">
    <text evidence="13">The sequence shown here is derived from an EMBL/GenBank/DDBJ whole genome shotgun (WGS) entry which is preliminary data.</text>
</comment>
<feature type="repeat" description="Lumazine-binding" evidence="11">
    <location>
        <begin position="97"/>
        <end position="193"/>
    </location>
</feature>
<evidence type="ECO:0000313" key="14">
    <source>
        <dbReference type="Proteomes" id="UP001144256"/>
    </source>
</evidence>
<evidence type="ECO:0000313" key="13">
    <source>
        <dbReference type="EMBL" id="GKX32025.1"/>
    </source>
</evidence>
<reference evidence="13" key="1">
    <citation type="submission" date="2022-06" db="EMBL/GenBank/DDBJ databases">
        <title>Vallitalea longa sp. nov., an anaerobic bacterium isolated from marine sediment.</title>
        <authorList>
            <person name="Hirano S."/>
            <person name="Terahara T."/>
            <person name="Mori K."/>
            <person name="Hamada M."/>
            <person name="Matsumoto R."/>
            <person name="Kobayashi T."/>
        </authorList>
    </citation>
    <scope>NUCLEOTIDE SEQUENCE</scope>
    <source>
        <strain evidence="13">SH18-1</strain>
    </source>
</reference>
<name>A0A9W6DGV6_9FIRM</name>
<dbReference type="InterPro" id="IPR017938">
    <property type="entry name" value="Riboflavin_synthase-like_b-brl"/>
</dbReference>
<evidence type="ECO:0000259" key="12">
    <source>
        <dbReference type="PROSITE" id="PS51177"/>
    </source>
</evidence>
<dbReference type="Proteomes" id="UP001144256">
    <property type="component" value="Unassembled WGS sequence"/>
</dbReference>
<evidence type="ECO:0000256" key="4">
    <source>
        <dbReference type="ARBA" id="ARBA00011233"/>
    </source>
</evidence>
<dbReference type="InterPro" id="IPR001783">
    <property type="entry name" value="Lumazine-bd"/>
</dbReference>
<dbReference type="PANTHER" id="PTHR21098">
    <property type="entry name" value="RIBOFLAVIN SYNTHASE ALPHA CHAIN"/>
    <property type="match status" value="1"/>
</dbReference>
<feature type="domain" description="Lumazine-binding" evidence="12">
    <location>
        <begin position="1"/>
        <end position="96"/>
    </location>
</feature>
<keyword evidence="14" id="KW-1185">Reference proteome</keyword>
<dbReference type="RefSeq" id="WP_281819408.1">
    <property type="nucleotide sequence ID" value="NZ_BRLB01000025.1"/>
</dbReference>